<keyword evidence="17" id="KW-1185">Reference proteome</keyword>
<evidence type="ECO:0000256" key="2">
    <source>
        <dbReference type="ARBA" id="ARBA00022737"/>
    </source>
</evidence>
<dbReference type="Proteomes" id="UP000275267">
    <property type="component" value="Unassembled WGS sequence"/>
</dbReference>
<dbReference type="FunFam" id="1.20.58.530:FF:000002">
    <property type="entry name" value="Class V myosin"/>
    <property type="match status" value="1"/>
</dbReference>
<feature type="region of interest" description="Disordered" evidence="12">
    <location>
        <begin position="984"/>
        <end position="1019"/>
    </location>
</feature>
<evidence type="ECO:0000256" key="1">
    <source>
        <dbReference type="ARBA" id="ARBA00008049"/>
    </source>
</evidence>
<dbReference type="Pfam" id="PF01843">
    <property type="entry name" value="DIL"/>
    <property type="match status" value="1"/>
</dbReference>
<keyword evidence="9 10" id="KW-0009">Actin-binding</keyword>
<evidence type="ECO:0000256" key="8">
    <source>
        <dbReference type="ARBA" id="ARBA00023175"/>
    </source>
</evidence>
<dbReference type="InterPro" id="IPR002710">
    <property type="entry name" value="Dilute_dom"/>
</dbReference>
<dbReference type="GO" id="GO:0007015">
    <property type="term" value="P:actin filament organization"/>
    <property type="evidence" value="ECO:0007669"/>
    <property type="project" value="InterPro"/>
</dbReference>
<dbReference type="CDD" id="cd15475">
    <property type="entry name" value="MyosinXI_CBD"/>
    <property type="match status" value="1"/>
</dbReference>
<dbReference type="InterPro" id="IPR000048">
    <property type="entry name" value="IQ_motif_EF-hand-BS"/>
</dbReference>
<dbReference type="PROSITE" id="PS50096">
    <property type="entry name" value="IQ"/>
    <property type="match status" value="5"/>
</dbReference>
<dbReference type="OrthoDB" id="6108017at2759"/>
<feature type="binding site" evidence="10">
    <location>
        <begin position="156"/>
        <end position="163"/>
    </location>
    <ligand>
        <name>ATP</name>
        <dbReference type="ChEBI" id="CHEBI:30616"/>
    </ligand>
</feature>
<evidence type="ECO:0000256" key="6">
    <source>
        <dbReference type="ARBA" id="ARBA00023054"/>
    </source>
</evidence>
<dbReference type="CDD" id="cd01384">
    <property type="entry name" value="MYSc_Myo11"/>
    <property type="match status" value="1"/>
</dbReference>
<keyword evidence="3 10" id="KW-0547">Nucleotide-binding</keyword>
<feature type="region of interest" description="Actin-binding" evidence="10">
    <location>
        <begin position="613"/>
        <end position="635"/>
    </location>
</feature>
<dbReference type="PROSITE" id="PS51456">
    <property type="entry name" value="MYOSIN_MOTOR"/>
    <property type="match status" value="1"/>
</dbReference>
<dbReference type="FunFam" id="1.20.5.190:FF:000001">
    <property type="entry name" value="unconventional myosin-Va"/>
    <property type="match status" value="2"/>
</dbReference>
<dbReference type="GO" id="GO:0030048">
    <property type="term" value="P:actin filament-based movement"/>
    <property type="evidence" value="ECO:0007669"/>
    <property type="project" value="UniProtKB-ARBA"/>
</dbReference>
<proteinExistence type="inferred from homology"/>
<feature type="domain" description="Myosin motor" evidence="14">
    <location>
        <begin position="62"/>
        <end position="732"/>
    </location>
</feature>
<dbReference type="GO" id="GO:0000146">
    <property type="term" value="F:microfilament motor activity"/>
    <property type="evidence" value="ECO:0007669"/>
    <property type="project" value="TreeGrafter"/>
</dbReference>
<comment type="caution">
    <text evidence="16">The sequence shown here is derived from an EMBL/GenBank/DDBJ whole genome shotgun (WGS) entry which is preliminary data.</text>
</comment>
<feature type="compositionally biased region" description="Basic and acidic residues" evidence="12">
    <location>
        <begin position="991"/>
        <end position="1019"/>
    </location>
</feature>
<dbReference type="PRINTS" id="PR00193">
    <property type="entry name" value="MYOSINHEAVY"/>
</dbReference>
<evidence type="ECO:0000256" key="5">
    <source>
        <dbReference type="ARBA" id="ARBA00022860"/>
    </source>
</evidence>
<dbReference type="SMART" id="SM00242">
    <property type="entry name" value="MYSc"/>
    <property type="match status" value="1"/>
</dbReference>
<evidence type="ECO:0000313" key="17">
    <source>
        <dbReference type="Proteomes" id="UP000275267"/>
    </source>
</evidence>
<dbReference type="Pfam" id="PF00612">
    <property type="entry name" value="IQ"/>
    <property type="match status" value="3"/>
</dbReference>
<feature type="region of interest" description="Disordered" evidence="12">
    <location>
        <begin position="1058"/>
        <end position="1106"/>
    </location>
</feature>
<dbReference type="GO" id="GO:0016020">
    <property type="term" value="C:membrane"/>
    <property type="evidence" value="ECO:0007669"/>
    <property type="project" value="TreeGrafter"/>
</dbReference>
<gene>
    <name evidence="16" type="ORF">C2845_PM13G08990</name>
</gene>
<evidence type="ECO:0000256" key="7">
    <source>
        <dbReference type="ARBA" id="ARBA00023123"/>
    </source>
</evidence>
<protein>
    <submittedName>
        <fullName evidence="16">Myosin-11-like</fullName>
    </submittedName>
</protein>
<evidence type="ECO:0000259" key="15">
    <source>
        <dbReference type="PROSITE" id="PS51844"/>
    </source>
</evidence>
<dbReference type="Gene3D" id="3.30.70.1590">
    <property type="match status" value="1"/>
</dbReference>
<dbReference type="GO" id="GO:0016459">
    <property type="term" value="C:myosin complex"/>
    <property type="evidence" value="ECO:0007669"/>
    <property type="project" value="UniProtKB-KW"/>
</dbReference>
<dbReference type="Gene3D" id="3.40.850.10">
    <property type="entry name" value="Kinesin motor domain"/>
    <property type="match status" value="1"/>
</dbReference>
<keyword evidence="4 10" id="KW-0067">ATP-binding</keyword>
<dbReference type="Pfam" id="PF00063">
    <property type="entry name" value="Myosin_head"/>
    <property type="match status" value="1"/>
</dbReference>
<feature type="compositionally biased region" description="Basic and acidic residues" evidence="12">
    <location>
        <begin position="1094"/>
        <end position="1106"/>
    </location>
</feature>
<dbReference type="GO" id="GO:0005516">
    <property type="term" value="F:calmodulin binding"/>
    <property type="evidence" value="ECO:0007669"/>
    <property type="project" value="UniProtKB-KW"/>
</dbReference>
<keyword evidence="8 10" id="KW-0505">Motor protein</keyword>
<dbReference type="Gene3D" id="1.10.10.820">
    <property type="match status" value="1"/>
</dbReference>
<dbReference type="FunFam" id="1.20.120.720:FF:000011">
    <property type="entry name" value="Myosin 2"/>
    <property type="match status" value="1"/>
</dbReference>
<dbReference type="Gene3D" id="1.20.58.530">
    <property type="match status" value="1"/>
</dbReference>
<reference evidence="17" key="1">
    <citation type="journal article" date="2019" name="Nat. Commun.">
        <title>The genome of broomcorn millet.</title>
        <authorList>
            <person name="Zou C."/>
            <person name="Miki D."/>
            <person name="Li D."/>
            <person name="Tang Q."/>
            <person name="Xiao L."/>
            <person name="Rajput S."/>
            <person name="Deng P."/>
            <person name="Jia W."/>
            <person name="Huang R."/>
            <person name="Zhang M."/>
            <person name="Sun Y."/>
            <person name="Hu J."/>
            <person name="Fu X."/>
            <person name="Schnable P.S."/>
            <person name="Li F."/>
            <person name="Zhang H."/>
            <person name="Feng B."/>
            <person name="Zhu X."/>
            <person name="Liu R."/>
            <person name="Schnable J.C."/>
            <person name="Zhu J.-K."/>
            <person name="Zhang H."/>
        </authorList>
    </citation>
    <scope>NUCLEOTIDE SEQUENCE [LARGE SCALE GENOMIC DNA]</scope>
</reference>
<evidence type="ECO:0000256" key="11">
    <source>
        <dbReference type="SAM" id="Coils"/>
    </source>
</evidence>
<sequence length="1529" mass="173646">MGTKVNIIVGSHVWAEDPAICWVDGDVVKINGEEAEIQATNGKKIVANLSKLYPKDMEAAAGGVDDMTKLSYLHEPGVLQNLAIRYELNEIYTYTGNILIAVNPFQRLPHLYDPHMMQQYKGAPFGELSPHVFAVADVAYRAMIIENKSNAILVSGESGAGKTETTKMLMRYLAYLGGRAATEGRTVEQQVLESNPVLEAFGNAKTVRNNNSSRFGKFVEIQFDKHGRISGAAIRTYLLERSRVCQISDPERNYHCFYLLCAAPQEEVEKYKLGSPKTFHYLNQSNCYELVGVSDAHEYLATRRAMDIVGISTQEQDAIFRVVAAILHIGNIEFSKGKEVDSSVLKDEKSKFHLETTAELLMCNPGALEDALCKRVMVTPEEVIKRSLDPYNATVSRDGLAKAIYSRLFDWLVDKINSSIGQDASSKCLIGVLDIYGFESFKSNSFEQFCINYTNEKLQQHFNQHVFKMEQEEYTKEQIDWSYIEFVDNQDVLDLIEKKPGGVIALLDEACMFPKSTHETFVQKLYQTFQRHKRFIKPKLSRTDFTICHYAGEVLYQSDQFLDKNKDYVVAEHQELLSASKCSFISGLFPPLPEETSKSSKFSSIGARFKQQLQALMDTLNSTEPHYIRCVKPNNVLKPAIFENVNVMQQLRCGGVLEAIRISCAGYPTRRTFYEFLHRFGILAPEALEGNSDEKAACKKILEKKGLAGFQIGKTKVFLRAGQMAELDARRTEVLSAAAKTIQGKMRTHIMRKKFLSLRKASVCVQAIWRGRLACKLYDNLRREAAAIKVQKNQRRHQARRSYKLQYASVLVVQTALRVMAARNEFRFKKQSKAAVTIQARYRCHRAHSYHRKLKCAAIVAQCRWRGRIARKELKKLKMEARETGALKEAKDKLEKKVEELTWRVQLEKRLRTDLEEAKAQELSKLQSSMEALQAKLEEANTMLVKEREAAKTIVEAPPVVQETQVMVQDTEKIDSLTTEVQELKTSLQSEKQRADDLEKKRSEEEQGNEEKQKRLEETEIKMRQFQDYLRRLEEKLANVESENKVLRQQAVSMAPSKILSGRSKSNLQRSSENVQVSSNDPKIILEPNSTSSPKKEYDIDDKPQKSLNEKQQENQDLLIRCIAQHLGYAGNRPVAACIIYKCLLHWRSFEVERTSVFDRIIQTIGHAIETQDNNEVLAYWLSNASTLLLLLQRTLKASGSTGMAPQRRRSSSATLFGRMTQSFRGTPQGVNLSLINGSMVSGVETLRQVEAKYPALLFKQQLMAYVEKIYGMIRDNLKKEISPLLGLCIQAPRTSRTSLMKGSSRSNTNTAAQQALIAHWQGIVKSLGNFLNILKVNNVPPFLVRKVFTQIFSFINVQLFNSLLLRRECCSFSNGEYVKAGLAELEHWCYRVTDEYAGSAWDELKHIRQAIGFLVIHQKPKKTLDEISHDLCPVLSIQQLYRISTMYWDDKYGTHSVSPEVISNMRVLMTEDSNNPVSNSFLLDDDSSIPFSVDDISKSMQQIDISDIEPPPLIRANSGFVFLLPPPE</sequence>
<name>A0A3L6RKA9_PANMI</name>
<dbReference type="GO" id="GO:0005524">
    <property type="term" value="F:ATP binding"/>
    <property type="evidence" value="ECO:0007669"/>
    <property type="project" value="UniProtKB-UniRule"/>
</dbReference>
<evidence type="ECO:0000256" key="4">
    <source>
        <dbReference type="ARBA" id="ARBA00022840"/>
    </source>
</evidence>
<feature type="coiled-coil region" evidence="11">
    <location>
        <begin position="884"/>
        <end position="950"/>
    </location>
</feature>
<organism evidence="16 17">
    <name type="scientific">Panicum miliaceum</name>
    <name type="common">Proso millet</name>
    <name type="synonym">Broomcorn millet</name>
    <dbReference type="NCBI Taxonomy" id="4540"/>
    <lineage>
        <taxon>Eukaryota</taxon>
        <taxon>Viridiplantae</taxon>
        <taxon>Streptophyta</taxon>
        <taxon>Embryophyta</taxon>
        <taxon>Tracheophyta</taxon>
        <taxon>Spermatophyta</taxon>
        <taxon>Magnoliopsida</taxon>
        <taxon>Liliopsida</taxon>
        <taxon>Poales</taxon>
        <taxon>Poaceae</taxon>
        <taxon>PACMAD clade</taxon>
        <taxon>Panicoideae</taxon>
        <taxon>Panicodae</taxon>
        <taxon>Paniceae</taxon>
        <taxon>Panicinae</taxon>
        <taxon>Panicum</taxon>
        <taxon>Panicum sect. Panicum</taxon>
    </lineage>
</organism>
<feature type="domain" description="Dilute" evidence="13">
    <location>
        <begin position="1159"/>
        <end position="1472"/>
    </location>
</feature>
<evidence type="ECO:0000313" key="16">
    <source>
        <dbReference type="EMBL" id="RLN04175.1"/>
    </source>
</evidence>
<comment type="similarity">
    <text evidence="1">Belongs to the TRAFAC class myosin-kinesin ATPase superfamily. Myosin family. Plant myosin class XI subfamily.</text>
</comment>
<keyword evidence="6 11" id="KW-0175">Coiled coil</keyword>
<evidence type="ECO:0000256" key="12">
    <source>
        <dbReference type="SAM" id="MobiDB-lite"/>
    </source>
</evidence>
<dbReference type="PROSITE" id="PS51126">
    <property type="entry name" value="DILUTE"/>
    <property type="match status" value="1"/>
</dbReference>
<keyword evidence="7 10" id="KW-0518">Myosin</keyword>
<evidence type="ECO:0000256" key="10">
    <source>
        <dbReference type="PROSITE-ProRule" id="PRU00782"/>
    </source>
</evidence>
<dbReference type="GO" id="GO:0051015">
    <property type="term" value="F:actin filament binding"/>
    <property type="evidence" value="ECO:0007669"/>
    <property type="project" value="TreeGrafter"/>
</dbReference>
<accession>A0A3L6RKA9</accession>
<evidence type="ECO:0000256" key="9">
    <source>
        <dbReference type="ARBA" id="ARBA00023203"/>
    </source>
</evidence>
<dbReference type="SUPFAM" id="SSF52540">
    <property type="entry name" value="P-loop containing nucleoside triphosphate hydrolases"/>
    <property type="match status" value="2"/>
</dbReference>
<feature type="domain" description="Myosin N-terminal SH3-like" evidence="15">
    <location>
        <begin position="8"/>
        <end position="57"/>
    </location>
</feature>
<dbReference type="GO" id="GO:0005737">
    <property type="term" value="C:cytoplasm"/>
    <property type="evidence" value="ECO:0007669"/>
    <property type="project" value="TreeGrafter"/>
</dbReference>
<evidence type="ECO:0000259" key="13">
    <source>
        <dbReference type="PROSITE" id="PS51126"/>
    </source>
</evidence>
<dbReference type="InterPro" id="IPR027417">
    <property type="entry name" value="P-loop_NTPase"/>
</dbReference>
<dbReference type="Pfam" id="PF02736">
    <property type="entry name" value="Myosin_N"/>
    <property type="match status" value="1"/>
</dbReference>
<dbReference type="SMART" id="SM01132">
    <property type="entry name" value="DIL"/>
    <property type="match status" value="1"/>
</dbReference>
<keyword evidence="2" id="KW-0677">Repeat</keyword>
<dbReference type="Gene3D" id="1.20.5.190">
    <property type="match status" value="3"/>
</dbReference>
<dbReference type="InterPro" id="IPR001609">
    <property type="entry name" value="Myosin_head_motor_dom-like"/>
</dbReference>
<dbReference type="EMBL" id="PQIB02000008">
    <property type="protein sequence ID" value="RLN04175.1"/>
    <property type="molecule type" value="Genomic_DNA"/>
</dbReference>
<dbReference type="InterPro" id="IPR036961">
    <property type="entry name" value="Kinesin_motor_dom_sf"/>
</dbReference>
<evidence type="ECO:0000256" key="3">
    <source>
        <dbReference type="ARBA" id="ARBA00022741"/>
    </source>
</evidence>
<dbReference type="InterPro" id="IPR036018">
    <property type="entry name" value="MYSc_Myo11"/>
</dbReference>
<dbReference type="FunFam" id="1.10.10.820:FF:000001">
    <property type="entry name" value="Myosin heavy chain"/>
    <property type="match status" value="1"/>
</dbReference>
<dbReference type="Gene3D" id="1.20.120.720">
    <property type="entry name" value="Myosin VI head, motor domain, U50 subdomain"/>
    <property type="match status" value="1"/>
</dbReference>
<dbReference type="InterPro" id="IPR037975">
    <property type="entry name" value="MyosinXI_CBD"/>
</dbReference>
<dbReference type="PANTHER" id="PTHR13140:SF792">
    <property type="entry name" value="MYOSIN-9"/>
    <property type="match status" value="1"/>
</dbReference>
<dbReference type="STRING" id="4540.A0A3L6RKA9"/>
<dbReference type="PANTHER" id="PTHR13140">
    <property type="entry name" value="MYOSIN"/>
    <property type="match status" value="1"/>
</dbReference>
<evidence type="ECO:0000259" key="14">
    <source>
        <dbReference type="PROSITE" id="PS51456"/>
    </source>
</evidence>
<keyword evidence="5" id="KW-0112">Calmodulin-binding</keyword>
<dbReference type="PROSITE" id="PS51844">
    <property type="entry name" value="SH3_LIKE"/>
    <property type="match status" value="1"/>
</dbReference>
<feature type="compositionally biased region" description="Polar residues" evidence="12">
    <location>
        <begin position="1063"/>
        <end position="1081"/>
    </location>
</feature>
<dbReference type="SMART" id="SM00015">
    <property type="entry name" value="IQ"/>
    <property type="match status" value="5"/>
</dbReference>
<dbReference type="InterPro" id="IPR004009">
    <property type="entry name" value="SH3_Myosin"/>
</dbReference>